<dbReference type="PROSITE" id="PS50198">
    <property type="entry name" value="PPIC_PPIASE_2"/>
    <property type="match status" value="1"/>
</dbReference>
<dbReference type="OrthoDB" id="196786at2"/>
<dbReference type="InterPro" id="IPR027304">
    <property type="entry name" value="Trigger_fact/SurA_dom_sf"/>
</dbReference>
<dbReference type="AlphaFoldDB" id="A0A316DV15"/>
<feature type="domain" description="PpiC" evidence="8">
    <location>
        <begin position="132"/>
        <end position="227"/>
    </location>
</feature>
<keyword evidence="7" id="KW-0472">Membrane</keyword>
<evidence type="ECO:0000256" key="2">
    <source>
        <dbReference type="ARBA" id="ARBA00013194"/>
    </source>
</evidence>
<dbReference type="Pfam" id="PF13145">
    <property type="entry name" value="Rotamase_2"/>
    <property type="match status" value="1"/>
</dbReference>
<evidence type="ECO:0000256" key="3">
    <source>
        <dbReference type="ARBA" id="ARBA00022729"/>
    </source>
</evidence>
<dbReference type="GO" id="GO:0003755">
    <property type="term" value="F:peptidyl-prolyl cis-trans isomerase activity"/>
    <property type="evidence" value="ECO:0007669"/>
    <property type="project" value="UniProtKB-KW"/>
</dbReference>
<dbReference type="PANTHER" id="PTHR47245:SF1">
    <property type="entry name" value="FOLDASE PROTEIN PRSA"/>
    <property type="match status" value="1"/>
</dbReference>
<evidence type="ECO:0000256" key="6">
    <source>
        <dbReference type="PROSITE-ProRule" id="PRU00278"/>
    </source>
</evidence>
<gene>
    <name evidence="9" type="ORF">LX78_00762</name>
</gene>
<reference evidence="9 10" key="1">
    <citation type="submission" date="2018-05" db="EMBL/GenBank/DDBJ databases">
        <title>Genomic Encyclopedia of Archaeal and Bacterial Type Strains, Phase II (KMG-II): from individual species to whole genera.</title>
        <authorList>
            <person name="Goeker M."/>
        </authorList>
    </citation>
    <scope>NUCLEOTIDE SEQUENCE [LARGE SCALE GENOMIC DNA]</scope>
    <source>
        <strain evidence="9 10">DSM 22637</strain>
    </source>
</reference>
<organism evidence="9 10">
    <name type="scientific">Xanthomarina spongicola</name>
    <dbReference type="NCBI Taxonomy" id="570520"/>
    <lineage>
        <taxon>Bacteria</taxon>
        <taxon>Pseudomonadati</taxon>
        <taxon>Bacteroidota</taxon>
        <taxon>Flavobacteriia</taxon>
        <taxon>Flavobacteriales</taxon>
        <taxon>Flavobacteriaceae</taxon>
        <taxon>Xanthomarina</taxon>
    </lineage>
</organism>
<proteinExistence type="predicted"/>
<evidence type="ECO:0000256" key="4">
    <source>
        <dbReference type="ARBA" id="ARBA00023110"/>
    </source>
</evidence>
<dbReference type="EMBL" id="QGGP01000001">
    <property type="protein sequence ID" value="PWK21049.1"/>
    <property type="molecule type" value="Genomic_DNA"/>
</dbReference>
<evidence type="ECO:0000313" key="9">
    <source>
        <dbReference type="EMBL" id="PWK21049.1"/>
    </source>
</evidence>
<name>A0A316DV15_9FLAO</name>
<dbReference type="RefSeq" id="WP_109681285.1">
    <property type="nucleotide sequence ID" value="NZ_QGGP01000001.1"/>
</dbReference>
<evidence type="ECO:0000256" key="5">
    <source>
        <dbReference type="ARBA" id="ARBA00023235"/>
    </source>
</evidence>
<keyword evidence="10" id="KW-1185">Reference proteome</keyword>
<protein>
    <recommendedName>
        <fullName evidence="2">peptidylprolyl isomerase</fullName>
        <ecNumber evidence="2">5.2.1.8</ecNumber>
    </recommendedName>
</protein>
<evidence type="ECO:0000259" key="8">
    <source>
        <dbReference type="PROSITE" id="PS50198"/>
    </source>
</evidence>
<evidence type="ECO:0000313" key="10">
    <source>
        <dbReference type="Proteomes" id="UP000245430"/>
    </source>
</evidence>
<evidence type="ECO:0000256" key="1">
    <source>
        <dbReference type="ARBA" id="ARBA00000971"/>
    </source>
</evidence>
<dbReference type="InterPro" id="IPR000297">
    <property type="entry name" value="PPIase_PpiC"/>
</dbReference>
<keyword evidence="3" id="KW-0732">Signal</keyword>
<dbReference type="SUPFAM" id="SSF109998">
    <property type="entry name" value="Triger factor/SurA peptide-binding domain-like"/>
    <property type="match status" value="1"/>
</dbReference>
<dbReference type="PANTHER" id="PTHR47245">
    <property type="entry name" value="PEPTIDYLPROLYL ISOMERASE"/>
    <property type="match status" value="1"/>
</dbReference>
<dbReference type="InterPro" id="IPR050245">
    <property type="entry name" value="PrsA_foldase"/>
</dbReference>
<sequence length="292" mass="34659">MKKLLKDPFLHFILIGVILFALFRLVNQTTETKNTIVINDFDIENIISTWEMQWKRPPTEQEIQNLINVNLKQEIFYQEALKMNLDHNDEIIKRRLSQKMQFLSNDIAAMIKPTDADLEDYIQKNKEKYLTPYSYSLYQIIFSPDKRDNNLKDATDVLNLNKNTSFEEMKSKGDALPFNYHFTNINADELALQFGTQFSEALVNQELNNWVGPIPSGFGYHLVFITQKTKPELPKLEDIRKEITRDYEYDYQKELNESIYQELKKQYDIRIDIKSPDFDPEFVKYLQEKLNN</sequence>
<dbReference type="Proteomes" id="UP000245430">
    <property type="component" value="Unassembled WGS sequence"/>
</dbReference>
<keyword evidence="7" id="KW-0812">Transmembrane</keyword>
<dbReference type="EC" id="5.2.1.8" evidence="2"/>
<evidence type="ECO:0000256" key="7">
    <source>
        <dbReference type="SAM" id="Phobius"/>
    </source>
</evidence>
<keyword evidence="5 6" id="KW-0413">Isomerase</keyword>
<comment type="caution">
    <text evidence="9">The sequence shown here is derived from an EMBL/GenBank/DDBJ whole genome shotgun (WGS) entry which is preliminary data.</text>
</comment>
<keyword evidence="4 6" id="KW-0697">Rotamase</keyword>
<accession>A0A316DV15</accession>
<comment type="catalytic activity">
    <reaction evidence="1">
        <text>[protein]-peptidylproline (omega=180) = [protein]-peptidylproline (omega=0)</text>
        <dbReference type="Rhea" id="RHEA:16237"/>
        <dbReference type="Rhea" id="RHEA-COMP:10747"/>
        <dbReference type="Rhea" id="RHEA-COMP:10748"/>
        <dbReference type="ChEBI" id="CHEBI:83833"/>
        <dbReference type="ChEBI" id="CHEBI:83834"/>
        <dbReference type="EC" id="5.2.1.8"/>
    </reaction>
</comment>
<feature type="transmembrane region" description="Helical" evidence="7">
    <location>
        <begin position="9"/>
        <end position="26"/>
    </location>
</feature>
<keyword evidence="7" id="KW-1133">Transmembrane helix</keyword>